<name>A0A931B769_9ACTN</name>
<dbReference type="EMBL" id="JADPRT010000016">
    <property type="protein sequence ID" value="MBF9072374.1"/>
    <property type="molecule type" value="Genomic_DNA"/>
</dbReference>
<evidence type="ECO:0000313" key="2">
    <source>
        <dbReference type="Proteomes" id="UP000657385"/>
    </source>
</evidence>
<evidence type="ECO:0000313" key="1">
    <source>
        <dbReference type="EMBL" id="MBF9072374.1"/>
    </source>
</evidence>
<dbReference type="InterPro" id="IPR011010">
    <property type="entry name" value="DNA_brk_join_enz"/>
</dbReference>
<protein>
    <submittedName>
        <fullName evidence="1">Uncharacterized protein</fullName>
    </submittedName>
</protein>
<proteinExistence type="predicted"/>
<dbReference type="SUPFAM" id="SSF56349">
    <property type="entry name" value="DNA breaking-rejoining enzymes"/>
    <property type="match status" value="1"/>
</dbReference>
<accession>A0A931B769</accession>
<keyword evidence="2" id="KW-1185">Reference proteome</keyword>
<dbReference type="AlphaFoldDB" id="A0A931B769"/>
<organism evidence="1 2">
    <name type="scientific">Streptacidiphilus fuscans</name>
    <dbReference type="NCBI Taxonomy" id="2789292"/>
    <lineage>
        <taxon>Bacteria</taxon>
        <taxon>Bacillati</taxon>
        <taxon>Actinomycetota</taxon>
        <taxon>Actinomycetes</taxon>
        <taxon>Kitasatosporales</taxon>
        <taxon>Streptomycetaceae</taxon>
        <taxon>Streptacidiphilus</taxon>
    </lineage>
</organism>
<comment type="caution">
    <text evidence="1">The sequence shown here is derived from an EMBL/GenBank/DDBJ whole genome shotgun (WGS) entry which is preliminary data.</text>
</comment>
<sequence>MRGVELPTPPKPHPVVWTPARIKEWQATGKRAPVAVWTAAQTAHFLANIRGEPLYPAFHLAALRGLRRGEISGLR</sequence>
<gene>
    <name evidence="1" type="ORF">I2501_30555</name>
</gene>
<dbReference type="Proteomes" id="UP000657385">
    <property type="component" value="Unassembled WGS sequence"/>
</dbReference>
<dbReference type="RefSeq" id="WP_196197546.1">
    <property type="nucleotide sequence ID" value="NZ_JADPRT010000016.1"/>
</dbReference>
<dbReference type="GO" id="GO:0003677">
    <property type="term" value="F:DNA binding"/>
    <property type="evidence" value="ECO:0007669"/>
    <property type="project" value="InterPro"/>
</dbReference>
<reference evidence="1" key="1">
    <citation type="submission" date="2020-11" db="EMBL/GenBank/DDBJ databases">
        <title>Isolation and identification of active actinomycetes.</title>
        <authorList>
            <person name="Yu B."/>
        </authorList>
    </citation>
    <scope>NUCLEOTIDE SEQUENCE</scope>
    <source>
        <strain evidence="1">NEAU-YB345</strain>
    </source>
</reference>